<evidence type="ECO:0000256" key="3">
    <source>
        <dbReference type="ARBA" id="ARBA00023125"/>
    </source>
</evidence>
<dbReference type="EMBL" id="SIHJ01000001">
    <property type="protein sequence ID" value="TWT37442.1"/>
    <property type="molecule type" value="Genomic_DNA"/>
</dbReference>
<dbReference type="PROSITE" id="PS51898">
    <property type="entry name" value="TYR_RECOMBINASE"/>
    <property type="match status" value="1"/>
</dbReference>
<evidence type="ECO:0000313" key="9">
    <source>
        <dbReference type="Proteomes" id="UP000316714"/>
    </source>
</evidence>
<comment type="caution">
    <text evidence="8">The sequence shown here is derived from an EMBL/GenBank/DDBJ whole genome shotgun (WGS) entry which is preliminary data.</text>
</comment>
<dbReference type="Proteomes" id="UP000316714">
    <property type="component" value="Unassembled WGS sequence"/>
</dbReference>
<accession>A0A5C5VID6</accession>
<organism evidence="8 9">
    <name type="scientific">Posidoniimonas corsicana</name>
    <dbReference type="NCBI Taxonomy" id="1938618"/>
    <lineage>
        <taxon>Bacteria</taxon>
        <taxon>Pseudomonadati</taxon>
        <taxon>Planctomycetota</taxon>
        <taxon>Planctomycetia</taxon>
        <taxon>Pirellulales</taxon>
        <taxon>Lacipirellulaceae</taxon>
        <taxon>Posidoniimonas</taxon>
    </lineage>
</organism>
<sequence>MARRPSPWFRKDRNAWFVTISGERHNLGPDKAEAFELFYQLMRQPTSKKVSPRSFASVADAFLEWTLRNRAEETYHWYRVRIQSFLDANRDMRIDSLRPYHVEQWAAVDGHSINTRRNRMRAVKRCLRWACSQGYIETNPIAHLSVPSAEGREVYICPTEFETLLSFVRTERFAELLKATYQTGCRPQEILRVEARHVDLANSRWVFPKSESKGKRTPRIIYLSEYVLELTSRLVDQHPTGKLFRNNSGGPWTTSSVGCQFTNLQCRMGKQRMRELSVRIPEAAIAKRIKTLRPCRVSGGREVAKTPAVLREEAKQKLTALEAKNHAPRYSLYAFRHSWATNALQTSGLDGLTVAVLMGHKDPSTLARTYQHLSHNPAHLLQQARRIAV</sequence>
<comment type="similarity">
    <text evidence="1">Belongs to the 'phage' integrase family.</text>
</comment>
<dbReference type="Gene3D" id="1.10.443.10">
    <property type="entry name" value="Intergrase catalytic core"/>
    <property type="match status" value="1"/>
</dbReference>
<dbReference type="InterPro" id="IPR013762">
    <property type="entry name" value="Integrase-like_cat_sf"/>
</dbReference>
<keyword evidence="3 5" id="KW-0238">DNA-binding</keyword>
<proteinExistence type="inferred from homology"/>
<dbReference type="SUPFAM" id="SSF56349">
    <property type="entry name" value="DNA breaking-rejoining enzymes"/>
    <property type="match status" value="1"/>
</dbReference>
<dbReference type="InterPro" id="IPR050808">
    <property type="entry name" value="Phage_Integrase"/>
</dbReference>
<dbReference type="PROSITE" id="PS51900">
    <property type="entry name" value="CB"/>
    <property type="match status" value="1"/>
</dbReference>
<dbReference type="InterPro" id="IPR011010">
    <property type="entry name" value="DNA_brk_join_enz"/>
</dbReference>
<feature type="domain" description="Tyr recombinase" evidence="6">
    <location>
        <begin position="151"/>
        <end position="385"/>
    </location>
</feature>
<keyword evidence="9" id="KW-1185">Reference proteome</keyword>
<dbReference type="GO" id="GO:0015074">
    <property type="term" value="P:DNA integration"/>
    <property type="evidence" value="ECO:0007669"/>
    <property type="project" value="UniProtKB-KW"/>
</dbReference>
<evidence type="ECO:0000256" key="1">
    <source>
        <dbReference type="ARBA" id="ARBA00008857"/>
    </source>
</evidence>
<dbReference type="PANTHER" id="PTHR30629">
    <property type="entry name" value="PROPHAGE INTEGRASE"/>
    <property type="match status" value="1"/>
</dbReference>
<evidence type="ECO:0000313" key="8">
    <source>
        <dbReference type="EMBL" id="TWT37442.1"/>
    </source>
</evidence>
<reference evidence="8 9" key="1">
    <citation type="submission" date="2019-02" db="EMBL/GenBank/DDBJ databases">
        <title>Deep-cultivation of Planctomycetes and their phenomic and genomic characterization uncovers novel biology.</title>
        <authorList>
            <person name="Wiegand S."/>
            <person name="Jogler M."/>
            <person name="Boedeker C."/>
            <person name="Pinto D."/>
            <person name="Vollmers J."/>
            <person name="Rivas-Marin E."/>
            <person name="Kohn T."/>
            <person name="Peeters S.H."/>
            <person name="Heuer A."/>
            <person name="Rast P."/>
            <person name="Oberbeckmann S."/>
            <person name="Bunk B."/>
            <person name="Jeske O."/>
            <person name="Meyerdierks A."/>
            <person name="Storesund J.E."/>
            <person name="Kallscheuer N."/>
            <person name="Luecker S."/>
            <person name="Lage O.M."/>
            <person name="Pohl T."/>
            <person name="Merkel B.J."/>
            <person name="Hornburger P."/>
            <person name="Mueller R.-W."/>
            <person name="Bruemmer F."/>
            <person name="Labrenz M."/>
            <person name="Spormann A.M."/>
            <person name="Op Den Camp H."/>
            <person name="Overmann J."/>
            <person name="Amann R."/>
            <person name="Jetten M.S.M."/>
            <person name="Mascher T."/>
            <person name="Medema M.H."/>
            <person name="Devos D.P."/>
            <person name="Kaster A.-K."/>
            <person name="Ovreas L."/>
            <person name="Rohde M."/>
            <person name="Galperin M.Y."/>
            <person name="Jogler C."/>
        </authorList>
    </citation>
    <scope>NUCLEOTIDE SEQUENCE [LARGE SCALE GENOMIC DNA]</scope>
    <source>
        <strain evidence="8 9">KOR34</strain>
    </source>
</reference>
<name>A0A5C5VID6_9BACT</name>
<dbReference type="AlphaFoldDB" id="A0A5C5VID6"/>
<dbReference type="PANTHER" id="PTHR30629:SF6">
    <property type="entry name" value="PROPHAGE INTEGRASE INTA-RELATED"/>
    <property type="match status" value="1"/>
</dbReference>
<dbReference type="GO" id="GO:0003677">
    <property type="term" value="F:DNA binding"/>
    <property type="evidence" value="ECO:0007669"/>
    <property type="project" value="UniProtKB-UniRule"/>
</dbReference>
<dbReference type="InterPro" id="IPR010998">
    <property type="entry name" value="Integrase_recombinase_N"/>
</dbReference>
<evidence type="ECO:0000256" key="4">
    <source>
        <dbReference type="ARBA" id="ARBA00023172"/>
    </source>
</evidence>
<evidence type="ECO:0000259" key="6">
    <source>
        <dbReference type="PROSITE" id="PS51898"/>
    </source>
</evidence>
<dbReference type="Gene3D" id="1.10.150.130">
    <property type="match status" value="1"/>
</dbReference>
<dbReference type="RefSeq" id="WP_146564777.1">
    <property type="nucleotide sequence ID" value="NZ_SIHJ01000001.1"/>
</dbReference>
<gene>
    <name evidence="8" type="ORF">KOR34_23930</name>
</gene>
<dbReference type="InterPro" id="IPR044068">
    <property type="entry name" value="CB"/>
</dbReference>
<keyword evidence="2" id="KW-0229">DNA integration</keyword>
<evidence type="ECO:0000256" key="2">
    <source>
        <dbReference type="ARBA" id="ARBA00022908"/>
    </source>
</evidence>
<dbReference type="InterPro" id="IPR002104">
    <property type="entry name" value="Integrase_catalytic"/>
</dbReference>
<evidence type="ECO:0000256" key="5">
    <source>
        <dbReference type="PROSITE-ProRule" id="PRU01248"/>
    </source>
</evidence>
<keyword evidence="4" id="KW-0233">DNA recombination</keyword>
<dbReference type="OrthoDB" id="255290at2"/>
<dbReference type="GO" id="GO:0006310">
    <property type="term" value="P:DNA recombination"/>
    <property type="evidence" value="ECO:0007669"/>
    <property type="project" value="UniProtKB-KW"/>
</dbReference>
<evidence type="ECO:0000259" key="7">
    <source>
        <dbReference type="PROSITE" id="PS51900"/>
    </source>
</evidence>
<dbReference type="CDD" id="cd00397">
    <property type="entry name" value="DNA_BRE_C"/>
    <property type="match status" value="1"/>
</dbReference>
<protein>
    <submittedName>
        <fullName evidence="8">Site-specific tyrosine recombinase XerC</fullName>
    </submittedName>
</protein>
<feature type="domain" description="Core-binding (CB)" evidence="7">
    <location>
        <begin position="53"/>
        <end position="131"/>
    </location>
</feature>